<dbReference type="EMBL" id="CATQJA010001859">
    <property type="protein sequence ID" value="CAJ0568916.1"/>
    <property type="molecule type" value="Genomic_DNA"/>
</dbReference>
<organism evidence="2 3">
    <name type="scientific">Mesorhabditis spiculigera</name>
    <dbReference type="NCBI Taxonomy" id="96644"/>
    <lineage>
        <taxon>Eukaryota</taxon>
        <taxon>Metazoa</taxon>
        <taxon>Ecdysozoa</taxon>
        <taxon>Nematoda</taxon>
        <taxon>Chromadorea</taxon>
        <taxon>Rhabditida</taxon>
        <taxon>Rhabditina</taxon>
        <taxon>Rhabditomorpha</taxon>
        <taxon>Rhabditoidea</taxon>
        <taxon>Rhabditidae</taxon>
        <taxon>Mesorhabditinae</taxon>
        <taxon>Mesorhabditis</taxon>
    </lineage>
</organism>
<keyword evidence="1" id="KW-0732">Signal</keyword>
<proteinExistence type="predicted"/>
<feature type="signal peptide" evidence="1">
    <location>
        <begin position="1"/>
        <end position="15"/>
    </location>
</feature>
<reference evidence="2" key="1">
    <citation type="submission" date="2023-06" db="EMBL/GenBank/DDBJ databases">
        <authorList>
            <person name="Delattre M."/>
        </authorList>
    </citation>
    <scope>NUCLEOTIDE SEQUENCE</scope>
    <source>
        <strain evidence="2">AF72</strain>
    </source>
</reference>
<evidence type="ECO:0000313" key="3">
    <source>
        <dbReference type="Proteomes" id="UP001177023"/>
    </source>
</evidence>
<evidence type="ECO:0000256" key="1">
    <source>
        <dbReference type="SAM" id="SignalP"/>
    </source>
</evidence>
<dbReference type="Proteomes" id="UP001177023">
    <property type="component" value="Unassembled WGS sequence"/>
</dbReference>
<keyword evidence="3" id="KW-1185">Reference proteome</keyword>
<feature type="non-terminal residue" evidence="2">
    <location>
        <position position="1"/>
    </location>
</feature>
<gene>
    <name evidence="2" type="ORF">MSPICULIGERA_LOCUS7420</name>
</gene>
<comment type="caution">
    <text evidence="2">The sequence shown here is derived from an EMBL/GenBank/DDBJ whole genome shotgun (WGS) entry which is preliminary data.</text>
</comment>
<sequence>MRFLAVSLLVAIVRAEVADHICSLTTPKQCKDGKAADVDKDAIYFSELNIANTRHVYACAEGQYFCGSVTNVDTTAYKPGCYRAKLLKRDAGPCSCTVFADDGKTITEGKTAATEYVTANHIEGVNPGLVKVFNYYTKASEASFDTASKPIPPFSEQ</sequence>
<evidence type="ECO:0000313" key="2">
    <source>
        <dbReference type="EMBL" id="CAJ0568916.1"/>
    </source>
</evidence>
<protein>
    <submittedName>
        <fullName evidence="2">Uncharacterized protein</fullName>
    </submittedName>
</protein>
<dbReference type="AlphaFoldDB" id="A0AA36FVD1"/>
<feature type="chain" id="PRO_5041254907" evidence="1">
    <location>
        <begin position="16"/>
        <end position="157"/>
    </location>
</feature>
<name>A0AA36FVD1_9BILA</name>
<accession>A0AA36FVD1</accession>